<organism evidence="2 3">
    <name type="scientific">Portunus trituberculatus</name>
    <name type="common">Swimming crab</name>
    <name type="synonym">Neptunus trituberculatus</name>
    <dbReference type="NCBI Taxonomy" id="210409"/>
    <lineage>
        <taxon>Eukaryota</taxon>
        <taxon>Metazoa</taxon>
        <taxon>Ecdysozoa</taxon>
        <taxon>Arthropoda</taxon>
        <taxon>Crustacea</taxon>
        <taxon>Multicrustacea</taxon>
        <taxon>Malacostraca</taxon>
        <taxon>Eumalacostraca</taxon>
        <taxon>Eucarida</taxon>
        <taxon>Decapoda</taxon>
        <taxon>Pleocyemata</taxon>
        <taxon>Brachyura</taxon>
        <taxon>Eubrachyura</taxon>
        <taxon>Portunoidea</taxon>
        <taxon>Portunidae</taxon>
        <taxon>Portuninae</taxon>
        <taxon>Portunus</taxon>
    </lineage>
</organism>
<evidence type="ECO:0000313" key="2">
    <source>
        <dbReference type="EMBL" id="MPC44615.1"/>
    </source>
</evidence>
<accession>A0A5B7FGF6</accession>
<keyword evidence="3" id="KW-1185">Reference proteome</keyword>
<proteinExistence type="predicted"/>
<feature type="compositionally biased region" description="Polar residues" evidence="1">
    <location>
        <begin position="1"/>
        <end position="10"/>
    </location>
</feature>
<name>A0A5B7FGF6_PORTR</name>
<sequence>MAKRTGSSPGDASKKSVATCSQPSPPPQTASSTSPQPAPRHPSHALRPATRSLARHLLLGHATLLVSTCCATSPSTGTPDRRFATPLTAASPLYRPPPPHTSRFSCCTGVPAPCSLSHHAQPSPHLTWLLLQPHQQLLYVHPPHVRILGCPVTWRLLRLWPITSLFRFFSPHNCFSSTLLCLGLLNCNRVYVPCAQQ</sequence>
<dbReference type="EMBL" id="VSRR010006363">
    <property type="protein sequence ID" value="MPC44615.1"/>
    <property type="molecule type" value="Genomic_DNA"/>
</dbReference>
<feature type="region of interest" description="Disordered" evidence="1">
    <location>
        <begin position="1"/>
        <end position="45"/>
    </location>
</feature>
<gene>
    <name evidence="2" type="ORF">E2C01_038293</name>
</gene>
<dbReference type="AlphaFoldDB" id="A0A5B7FGF6"/>
<reference evidence="2 3" key="1">
    <citation type="submission" date="2019-05" db="EMBL/GenBank/DDBJ databases">
        <title>Another draft genome of Portunus trituberculatus and its Hox gene families provides insights of decapod evolution.</title>
        <authorList>
            <person name="Jeong J.-H."/>
            <person name="Song I."/>
            <person name="Kim S."/>
            <person name="Choi T."/>
            <person name="Kim D."/>
            <person name="Ryu S."/>
            <person name="Kim W."/>
        </authorList>
    </citation>
    <scope>NUCLEOTIDE SEQUENCE [LARGE SCALE GENOMIC DNA]</scope>
    <source>
        <tissue evidence="2">Muscle</tissue>
    </source>
</reference>
<evidence type="ECO:0000313" key="3">
    <source>
        <dbReference type="Proteomes" id="UP000324222"/>
    </source>
</evidence>
<dbReference type="Proteomes" id="UP000324222">
    <property type="component" value="Unassembled WGS sequence"/>
</dbReference>
<comment type="caution">
    <text evidence="2">The sequence shown here is derived from an EMBL/GenBank/DDBJ whole genome shotgun (WGS) entry which is preliminary data.</text>
</comment>
<evidence type="ECO:0000256" key="1">
    <source>
        <dbReference type="SAM" id="MobiDB-lite"/>
    </source>
</evidence>
<protein>
    <submittedName>
        <fullName evidence="2">Uncharacterized protein</fullName>
    </submittedName>
</protein>